<feature type="compositionally biased region" description="Polar residues" evidence="1">
    <location>
        <begin position="570"/>
        <end position="580"/>
    </location>
</feature>
<feature type="compositionally biased region" description="Basic and acidic residues" evidence="1">
    <location>
        <begin position="503"/>
        <end position="523"/>
    </location>
</feature>
<evidence type="ECO:0000259" key="2">
    <source>
        <dbReference type="Pfam" id="PF07727"/>
    </source>
</evidence>
<sequence>MKVKESLNVKFNETPLPKSLPLVDDDILQNDIIENQDKYLEIKDNEPLNKEISIIKSSKDHPIGTVIGNLNERTLRYQVQNQSNFFCFVSFVEPKNIKEAIQDESWTMALQEELNQFKTNDVWILIPPPKNQIIIHTKWVFKNKLDENGIVSRNKARLVAQGYNQQEGIDFDETYAPVERLESIRILLAYSYAHDFKLFQMDVKSAFLNGFINKEVYFAQPPGFVNFEKPNHVFKLKKALYGLKQAPKACSWFSKKQTALAISTTEAEYVSIKKACQQALWMKQALVDYDIKLDDIPVLCDNKGAIDLTINLDPIKLLFSTPPTSHQAFLDSHKDLPPATTNPLPPHPSFDTIEHLANEPSPIDSSFPSPTPDMKPTIPPFLPPINDAPTEQAPAIAPSTRTDDQIFSSREWGNLCMPISDALLTDEIKKAPYYGEYLGNVTKYQQYLNEKHGKAKEGGVTESPKATRVTKPKAAKQTRPSTPKTPKHTSSQPSTSTPTPSEPSKKYQDVQGKGKEKVVDEQAAHNLLTLQTPKMKSLELAPTDSESESDKGVLEINAGDHDEGHDGPNPSKQNEGQARSNPDLEGTDASTQQNPKQIDEEFTSTAYPNVQENLKLPYEDQVILEDPTSSIGTRSSLQNLDKELSFTNQFLVEKPQEKEPEKTNTKSEASLPTSTATTSVITPTTTLPPTPPQPQQSIADQTLLQCIGDYEQLIDILIQENLGLNLPAIEIKEILQQRMFEDKSYEAHEDHKNLFDALEKSLKRDYSNQLLSDLKAAHQKKRKRRNLPRTYSGSPPPQPPPLPPPAGAFGAPGSKALTSSMSMAITPYSMAWTIFNSRYESTGVSVGQESSSTDFMMNDDSILDEHVQLSNDEDTKNDHMPNADTRKDWWKPLPEEERPATLEPSWTIPSPNVSDTVNNSASTLVSTYEPPAENLLLAKIGDMMTFMN</sequence>
<feature type="compositionally biased region" description="Low complexity" evidence="1">
    <location>
        <begin position="672"/>
        <end position="685"/>
    </location>
</feature>
<feature type="compositionally biased region" description="Pro residues" evidence="1">
    <location>
        <begin position="794"/>
        <end position="806"/>
    </location>
</feature>
<protein>
    <submittedName>
        <fullName evidence="3">Retrovirus-related Pol polyprotein from transposon TNT 1-94</fullName>
    </submittedName>
</protein>
<feature type="region of interest" description="Disordered" evidence="1">
    <location>
        <begin position="653"/>
        <end position="697"/>
    </location>
</feature>
<dbReference type="CDD" id="cd09272">
    <property type="entry name" value="RNase_HI_RT_Ty1"/>
    <property type="match status" value="1"/>
</dbReference>
<feature type="compositionally biased region" description="Basic residues" evidence="1">
    <location>
        <begin position="777"/>
        <end position="787"/>
    </location>
</feature>
<comment type="caution">
    <text evidence="3">The sequence shown here is derived from an EMBL/GenBank/DDBJ whole genome shotgun (WGS) entry which is preliminary data.</text>
</comment>
<accession>A0A6L2KCV1</accession>
<name>A0A6L2KCV1_TANCI</name>
<feature type="compositionally biased region" description="Low complexity" evidence="1">
    <location>
        <begin position="478"/>
        <end position="499"/>
    </location>
</feature>
<feature type="compositionally biased region" description="Basic and acidic residues" evidence="1">
    <location>
        <begin position="654"/>
        <end position="665"/>
    </location>
</feature>
<dbReference type="Pfam" id="PF07727">
    <property type="entry name" value="RVT_2"/>
    <property type="match status" value="1"/>
</dbReference>
<feature type="compositionally biased region" description="Basic and acidic residues" evidence="1">
    <location>
        <begin position="548"/>
        <end position="566"/>
    </location>
</feature>
<gene>
    <name evidence="3" type="ORF">Tci_018520</name>
</gene>
<dbReference type="EMBL" id="BKCJ010002139">
    <property type="protein sequence ID" value="GEU46542.1"/>
    <property type="molecule type" value="Genomic_DNA"/>
</dbReference>
<feature type="region of interest" description="Disordered" evidence="1">
    <location>
        <begin position="454"/>
        <end position="595"/>
    </location>
</feature>
<dbReference type="InterPro" id="IPR043502">
    <property type="entry name" value="DNA/RNA_pol_sf"/>
</dbReference>
<evidence type="ECO:0000313" key="3">
    <source>
        <dbReference type="EMBL" id="GEU46542.1"/>
    </source>
</evidence>
<dbReference type="InterPro" id="IPR013103">
    <property type="entry name" value="RVT_2"/>
</dbReference>
<dbReference type="SUPFAM" id="SSF56672">
    <property type="entry name" value="DNA/RNA polymerases"/>
    <property type="match status" value="1"/>
</dbReference>
<evidence type="ECO:0000256" key="1">
    <source>
        <dbReference type="SAM" id="MobiDB-lite"/>
    </source>
</evidence>
<dbReference type="AlphaFoldDB" id="A0A6L2KCV1"/>
<organism evidence="3">
    <name type="scientific">Tanacetum cinerariifolium</name>
    <name type="common">Dalmatian daisy</name>
    <name type="synonym">Chrysanthemum cinerariifolium</name>
    <dbReference type="NCBI Taxonomy" id="118510"/>
    <lineage>
        <taxon>Eukaryota</taxon>
        <taxon>Viridiplantae</taxon>
        <taxon>Streptophyta</taxon>
        <taxon>Embryophyta</taxon>
        <taxon>Tracheophyta</taxon>
        <taxon>Spermatophyta</taxon>
        <taxon>Magnoliopsida</taxon>
        <taxon>eudicotyledons</taxon>
        <taxon>Gunneridae</taxon>
        <taxon>Pentapetalae</taxon>
        <taxon>asterids</taxon>
        <taxon>campanulids</taxon>
        <taxon>Asterales</taxon>
        <taxon>Asteraceae</taxon>
        <taxon>Asteroideae</taxon>
        <taxon>Anthemideae</taxon>
        <taxon>Anthemidinae</taxon>
        <taxon>Tanacetum</taxon>
    </lineage>
</organism>
<feature type="region of interest" description="Disordered" evidence="1">
    <location>
        <begin position="776"/>
        <end position="813"/>
    </location>
</feature>
<proteinExistence type="predicted"/>
<reference evidence="3" key="1">
    <citation type="journal article" date="2019" name="Sci. Rep.">
        <title>Draft genome of Tanacetum cinerariifolium, the natural source of mosquito coil.</title>
        <authorList>
            <person name="Yamashiro T."/>
            <person name="Shiraishi A."/>
            <person name="Satake H."/>
            <person name="Nakayama K."/>
        </authorList>
    </citation>
    <scope>NUCLEOTIDE SEQUENCE</scope>
</reference>
<feature type="domain" description="Reverse transcriptase Ty1/copia-type" evidence="2">
    <location>
        <begin position="120"/>
        <end position="260"/>
    </location>
</feature>